<proteinExistence type="predicted"/>
<evidence type="ECO:0000256" key="1">
    <source>
        <dbReference type="SAM" id="MobiDB-lite"/>
    </source>
</evidence>
<feature type="region of interest" description="Disordered" evidence="1">
    <location>
        <begin position="79"/>
        <end position="101"/>
    </location>
</feature>
<organism evidence="2 3">
    <name type="scientific">Popillia japonica</name>
    <name type="common">Japanese beetle</name>
    <dbReference type="NCBI Taxonomy" id="7064"/>
    <lineage>
        <taxon>Eukaryota</taxon>
        <taxon>Metazoa</taxon>
        <taxon>Ecdysozoa</taxon>
        <taxon>Arthropoda</taxon>
        <taxon>Hexapoda</taxon>
        <taxon>Insecta</taxon>
        <taxon>Pterygota</taxon>
        <taxon>Neoptera</taxon>
        <taxon>Endopterygota</taxon>
        <taxon>Coleoptera</taxon>
        <taxon>Polyphaga</taxon>
        <taxon>Scarabaeiformia</taxon>
        <taxon>Scarabaeidae</taxon>
        <taxon>Rutelinae</taxon>
        <taxon>Popillia</taxon>
    </lineage>
</organism>
<comment type="caution">
    <text evidence="2">The sequence shown here is derived from an EMBL/GenBank/DDBJ whole genome shotgun (WGS) entry which is preliminary data.</text>
</comment>
<dbReference type="EMBL" id="JASPKY010000258">
    <property type="protein sequence ID" value="KAK9712762.1"/>
    <property type="molecule type" value="Genomic_DNA"/>
</dbReference>
<sequence length="126" mass="14992">MYLRACKRKWINDNINEIEKERANKNSKSFFKKIKEQKKQYKGVVTSINEKNGRVVEEESQYKNVWIEHFKGLLFNEAAGDESEGMDEESCEEGEEESSKEDIMQIISTARHISRKRWDERRTNKV</sequence>
<evidence type="ECO:0000313" key="2">
    <source>
        <dbReference type="EMBL" id="KAK9712762.1"/>
    </source>
</evidence>
<keyword evidence="3" id="KW-1185">Reference proteome</keyword>
<accession>A0AAW1K5X6</accession>
<name>A0AAW1K5X6_POPJA</name>
<feature type="compositionally biased region" description="Acidic residues" evidence="1">
    <location>
        <begin position="79"/>
        <end position="99"/>
    </location>
</feature>
<reference evidence="2 3" key="1">
    <citation type="journal article" date="2024" name="BMC Genomics">
        <title>De novo assembly and annotation of Popillia japonica's genome with initial clues to its potential as an invasive pest.</title>
        <authorList>
            <person name="Cucini C."/>
            <person name="Boschi S."/>
            <person name="Funari R."/>
            <person name="Cardaioli E."/>
            <person name="Iannotti N."/>
            <person name="Marturano G."/>
            <person name="Paoli F."/>
            <person name="Bruttini M."/>
            <person name="Carapelli A."/>
            <person name="Frati F."/>
            <person name="Nardi F."/>
        </authorList>
    </citation>
    <scope>NUCLEOTIDE SEQUENCE [LARGE SCALE GENOMIC DNA]</scope>
    <source>
        <strain evidence="2">DMR45628</strain>
    </source>
</reference>
<gene>
    <name evidence="2" type="ORF">QE152_g24756</name>
</gene>
<dbReference type="AlphaFoldDB" id="A0AAW1K5X6"/>
<dbReference type="Proteomes" id="UP001458880">
    <property type="component" value="Unassembled WGS sequence"/>
</dbReference>
<protein>
    <submittedName>
        <fullName evidence="2">Uncharacterized protein</fullName>
    </submittedName>
</protein>
<evidence type="ECO:0000313" key="3">
    <source>
        <dbReference type="Proteomes" id="UP001458880"/>
    </source>
</evidence>